<name>A0ACD3BBM7_9AGAR</name>
<accession>A0ACD3BBM7</accession>
<evidence type="ECO:0000313" key="2">
    <source>
        <dbReference type="Proteomes" id="UP000308600"/>
    </source>
</evidence>
<proteinExistence type="predicted"/>
<sequence length="334" mass="37555">MPAIVKAGASTRSASRPYPRRSSRLSKLQVPAEESVVADRYPKTRRRKATRKESRLSEAGPSCSSEQATLKAPRVLRPLPSRRDSFGELAKRESAVAHREQECKRKAEELEERIMHLSQKESEASQLIYQMVEREAQAIMSQLEEHFTCALCYDIMAHPYTLNPGQCGHTFCAVCILKWFFSRLHRACGGWHESVDCPICRSLLVITPDRVPRLDITFPFVPNRTASAVCESLIEKLASSPAQPTVVKRESSEGLCLTSSESQLSAECTKKKGKSKDEGDLNSGGVHGWREGGLLRAEWQKKDREGKREMNYLLQNWSTLDSSDFIAMKQKLGV</sequence>
<dbReference type="Proteomes" id="UP000308600">
    <property type="component" value="Unassembled WGS sequence"/>
</dbReference>
<gene>
    <name evidence="1" type="ORF">BDN72DRAFT_832720</name>
</gene>
<dbReference type="EMBL" id="ML208265">
    <property type="protein sequence ID" value="TFK75012.1"/>
    <property type="molecule type" value="Genomic_DNA"/>
</dbReference>
<organism evidence="1 2">
    <name type="scientific">Pluteus cervinus</name>
    <dbReference type="NCBI Taxonomy" id="181527"/>
    <lineage>
        <taxon>Eukaryota</taxon>
        <taxon>Fungi</taxon>
        <taxon>Dikarya</taxon>
        <taxon>Basidiomycota</taxon>
        <taxon>Agaricomycotina</taxon>
        <taxon>Agaricomycetes</taxon>
        <taxon>Agaricomycetidae</taxon>
        <taxon>Agaricales</taxon>
        <taxon>Pluteineae</taxon>
        <taxon>Pluteaceae</taxon>
        <taxon>Pluteus</taxon>
    </lineage>
</organism>
<keyword evidence="2" id="KW-1185">Reference proteome</keyword>
<protein>
    <submittedName>
        <fullName evidence="1">Uncharacterized protein</fullName>
    </submittedName>
</protein>
<evidence type="ECO:0000313" key="1">
    <source>
        <dbReference type="EMBL" id="TFK75012.1"/>
    </source>
</evidence>
<reference evidence="1 2" key="1">
    <citation type="journal article" date="2019" name="Nat. Ecol. Evol.">
        <title>Megaphylogeny resolves global patterns of mushroom evolution.</title>
        <authorList>
            <person name="Varga T."/>
            <person name="Krizsan K."/>
            <person name="Foldi C."/>
            <person name="Dima B."/>
            <person name="Sanchez-Garcia M."/>
            <person name="Sanchez-Ramirez S."/>
            <person name="Szollosi G.J."/>
            <person name="Szarkandi J.G."/>
            <person name="Papp V."/>
            <person name="Albert L."/>
            <person name="Andreopoulos W."/>
            <person name="Angelini C."/>
            <person name="Antonin V."/>
            <person name="Barry K.W."/>
            <person name="Bougher N.L."/>
            <person name="Buchanan P."/>
            <person name="Buyck B."/>
            <person name="Bense V."/>
            <person name="Catcheside P."/>
            <person name="Chovatia M."/>
            <person name="Cooper J."/>
            <person name="Damon W."/>
            <person name="Desjardin D."/>
            <person name="Finy P."/>
            <person name="Geml J."/>
            <person name="Haridas S."/>
            <person name="Hughes K."/>
            <person name="Justo A."/>
            <person name="Karasinski D."/>
            <person name="Kautmanova I."/>
            <person name="Kiss B."/>
            <person name="Kocsube S."/>
            <person name="Kotiranta H."/>
            <person name="LaButti K.M."/>
            <person name="Lechner B.E."/>
            <person name="Liimatainen K."/>
            <person name="Lipzen A."/>
            <person name="Lukacs Z."/>
            <person name="Mihaltcheva S."/>
            <person name="Morgado L.N."/>
            <person name="Niskanen T."/>
            <person name="Noordeloos M.E."/>
            <person name="Ohm R.A."/>
            <person name="Ortiz-Santana B."/>
            <person name="Ovrebo C."/>
            <person name="Racz N."/>
            <person name="Riley R."/>
            <person name="Savchenko A."/>
            <person name="Shiryaev A."/>
            <person name="Soop K."/>
            <person name="Spirin V."/>
            <person name="Szebenyi C."/>
            <person name="Tomsovsky M."/>
            <person name="Tulloss R.E."/>
            <person name="Uehling J."/>
            <person name="Grigoriev I.V."/>
            <person name="Vagvolgyi C."/>
            <person name="Papp T."/>
            <person name="Martin F.M."/>
            <person name="Miettinen O."/>
            <person name="Hibbett D.S."/>
            <person name="Nagy L.G."/>
        </authorList>
    </citation>
    <scope>NUCLEOTIDE SEQUENCE [LARGE SCALE GENOMIC DNA]</scope>
    <source>
        <strain evidence="1 2">NL-1719</strain>
    </source>
</reference>